<reference evidence="8" key="1">
    <citation type="journal article" date="2014" name="DNA Res.">
        <title>A complete view of the genetic diversity of the Escherichia coli O-antigen biosynthesis gene cluster.</title>
        <authorList>
            <person name="Iguchi A."/>
            <person name="Iyoda S."/>
            <person name="Kikuchi T."/>
            <person name="Ogura Y."/>
            <person name="Katsura K."/>
            <person name="Ohnishi M."/>
            <person name="Hayashi T."/>
            <person name="Thomson N.R."/>
        </authorList>
    </citation>
    <scope>NUCLEOTIDE SEQUENCE</scope>
    <source>
        <strain evidence="8">93404-41</strain>
    </source>
</reference>
<proteinExistence type="predicted"/>
<sequence length="416" mass="47486">MLRNILYLFGMQGTNYLLPLIILPYLVRVLGPEQYGRLGFSVAIIQYLILLIDFGFNLLSSARIAKNKENAFIVSKIYSATIFAKVCISIIIIFITILLTFFVPKLYDIRWLLAVSVIQIWGAIFTPIWFFQGMEVMKKFAIITVIARFISLPLIFVFVKKPSDVLIAAFLQSCVFAISGVIAFILIRQMGVRLVKIKLSTISSYLKRSSGIFVGTVAISLYTLSTAVILGLVASNYDVGIFNAADKIRAALLGVFVMLGSVFYPRINNLWKFNRNGAYDILRKIIIFQSLASLLLMVLFYFSVPLIVRYYLGEQYYDCIRLLKVMAPMIFLVPASIIMSNYILLPFGYRKYFSYIPVITAFMHFFYAFYLSKNYGAYGACIAILLTELISFMILLVVNLKLHTFKYIFGFEYEPR</sequence>
<keyword evidence="4 7" id="KW-1133">Transmembrane helix</keyword>
<gene>
    <name evidence="8" type="primary">wzx</name>
</gene>
<feature type="transmembrane region" description="Helical" evidence="7">
    <location>
        <begin position="377"/>
        <end position="398"/>
    </location>
</feature>
<evidence type="ECO:0000256" key="6">
    <source>
        <dbReference type="ARBA" id="ARBA00049738"/>
    </source>
</evidence>
<dbReference type="GO" id="GO:0005886">
    <property type="term" value="C:plasma membrane"/>
    <property type="evidence" value="ECO:0007669"/>
    <property type="project" value="UniProtKB-SubCell"/>
</dbReference>
<name>A0A0A8J5I6_ECOLX</name>
<dbReference type="Pfam" id="PF01943">
    <property type="entry name" value="Polysacc_synt"/>
    <property type="match status" value="1"/>
</dbReference>
<feature type="transmembrane region" description="Helical" evidence="7">
    <location>
        <begin position="5"/>
        <end position="26"/>
    </location>
</feature>
<dbReference type="AlphaFoldDB" id="A0A0A8J5I6"/>
<feature type="transmembrane region" description="Helical" evidence="7">
    <location>
        <begin position="247"/>
        <end position="264"/>
    </location>
</feature>
<evidence type="ECO:0000256" key="3">
    <source>
        <dbReference type="ARBA" id="ARBA00022692"/>
    </source>
</evidence>
<dbReference type="InterPro" id="IPR002797">
    <property type="entry name" value="Polysacc_synth"/>
</dbReference>
<organism evidence="8">
    <name type="scientific">Escherichia coli</name>
    <dbReference type="NCBI Taxonomy" id="562"/>
    <lineage>
        <taxon>Bacteria</taxon>
        <taxon>Pseudomonadati</taxon>
        <taxon>Pseudomonadota</taxon>
        <taxon>Gammaproteobacteria</taxon>
        <taxon>Enterobacterales</taxon>
        <taxon>Enterobacteriaceae</taxon>
        <taxon>Escherichia</taxon>
    </lineage>
</organism>
<feature type="transmembrane region" description="Helical" evidence="7">
    <location>
        <begin position="325"/>
        <end position="345"/>
    </location>
</feature>
<evidence type="ECO:0000256" key="7">
    <source>
        <dbReference type="SAM" id="Phobius"/>
    </source>
</evidence>
<feature type="transmembrane region" description="Helical" evidence="7">
    <location>
        <begin position="109"/>
        <end position="131"/>
    </location>
</feature>
<feature type="transmembrane region" description="Helical" evidence="7">
    <location>
        <begin position="38"/>
        <end position="59"/>
    </location>
</feature>
<dbReference type="InterPro" id="IPR050833">
    <property type="entry name" value="Poly_Biosynth_Transport"/>
</dbReference>
<dbReference type="PANTHER" id="PTHR30250">
    <property type="entry name" value="PST FAMILY PREDICTED COLANIC ACID TRANSPORTER"/>
    <property type="match status" value="1"/>
</dbReference>
<feature type="transmembrane region" description="Helical" evidence="7">
    <location>
        <begin position="165"/>
        <end position="187"/>
    </location>
</feature>
<evidence type="ECO:0000256" key="5">
    <source>
        <dbReference type="ARBA" id="ARBA00023136"/>
    </source>
</evidence>
<evidence type="ECO:0000313" key="8">
    <source>
        <dbReference type="EMBL" id="BAQ00595.1"/>
    </source>
</evidence>
<evidence type="ECO:0000256" key="2">
    <source>
        <dbReference type="ARBA" id="ARBA00022475"/>
    </source>
</evidence>
<feature type="transmembrane region" description="Helical" evidence="7">
    <location>
        <begin position="285"/>
        <end position="313"/>
    </location>
</feature>
<evidence type="ECO:0000256" key="4">
    <source>
        <dbReference type="ARBA" id="ARBA00022989"/>
    </source>
</evidence>
<feature type="transmembrane region" description="Helical" evidence="7">
    <location>
        <begin position="352"/>
        <end position="371"/>
    </location>
</feature>
<dbReference type="EMBL" id="AB811598">
    <property type="protein sequence ID" value="BAQ00595.1"/>
    <property type="molecule type" value="Genomic_DNA"/>
</dbReference>
<accession>A0A0A8J5I6</accession>
<keyword evidence="5 7" id="KW-0472">Membrane</keyword>
<feature type="transmembrane region" description="Helical" evidence="7">
    <location>
        <begin position="80"/>
        <end position="103"/>
    </location>
</feature>
<feature type="transmembrane region" description="Helical" evidence="7">
    <location>
        <begin position="140"/>
        <end position="159"/>
    </location>
</feature>
<comment type="subcellular location">
    <subcellularLocation>
        <location evidence="1">Cell membrane</location>
        <topology evidence="1">Multi-pass membrane protein</topology>
    </subcellularLocation>
</comment>
<dbReference type="PANTHER" id="PTHR30250:SF11">
    <property type="entry name" value="O-ANTIGEN TRANSPORTER-RELATED"/>
    <property type="match status" value="1"/>
</dbReference>
<dbReference type="RefSeq" id="WP_126496969.1">
    <property type="nucleotide sequence ID" value="NZ_JAGHLA010000018.1"/>
</dbReference>
<evidence type="ECO:0000256" key="1">
    <source>
        <dbReference type="ARBA" id="ARBA00004651"/>
    </source>
</evidence>
<keyword evidence="3 7" id="KW-0812">Transmembrane</keyword>
<protein>
    <recommendedName>
        <fullName evidence="6">Putative O-antigen transporter</fullName>
    </recommendedName>
</protein>
<keyword evidence="2" id="KW-1003">Cell membrane</keyword>
<feature type="transmembrane region" description="Helical" evidence="7">
    <location>
        <begin position="212"/>
        <end position="235"/>
    </location>
</feature>